<sequence length="432" mass="50033">MQDFFYFQKMKEDFLHFLWRFKKLSLNNLKTSLGESVEIQKFGSYNTLAGPDFFNASLVIAGQHWVGNVEMHLKSSDWFAHGHEKDPNYNNVILHVVWEDDVEIFNANNQPVPTLLLKDYVSHDLLNSYQKFIYHSYSFINCENEITSVDDFILSNWKERLFIERLEQKSILIKELLSKSKNNWEAVLFQLLMKNFGGNINGESFLSIAQSFEFATFQKSTQSLKQLESLLFGQALLLTSEIPSSYEKSLQDEYKFLKSKFQLSNLGVLSPQFFKLRPPNFPTIRLSQLANLYASHSQIFSLLMTTTNRSDLQHVLKVSTSEFWNTHYTFSKESKRVKKTVSDAFINLIIINTIIPLQFCYQQSKGKLDTEILLKLAEEIPSEKNTVINNFSKLKIASNSAKDSQSLLQLYKQYCSKTRCLHCAVGTKLMKP</sequence>
<protein>
    <recommendedName>
        <fullName evidence="3">DUF2851 domain-containing protein</fullName>
    </recommendedName>
</protein>
<evidence type="ECO:0008006" key="3">
    <source>
        <dbReference type="Google" id="ProtNLM"/>
    </source>
</evidence>
<organism evidence="1 2">
    <name type="scientific">Pustulibacterium marinum</name>
    <dbReference type="NCBI Taxonomy" id="1224947"/>
    <lineage>
        <taxon>Bacteria</taxon>
        <taxon>Pseudomonadati</taxon>
        <taxon>Bacteroidota</taxon>
        <taxon>Flavobacteriia</taxon>
        <taxon>Flavobacteriales</taxon>
        <taxon>Flavobacteriaceae</taxon>
        <taxon>Pustulibacterium</taxon>
    </lineage>
</organism>
<dbReference type="AlphaFoldDB" id="A0A1I7HQP7"/>
<dbReference type="InterPro" id="IPR021272">
    <property type="entry name" value="DUF2851"/>
</dbReference>
<accession>A0A1I7HQP7</accession>
<keyword evidence="2" id="KW-1185">Reference proteome</keyword>
<dbReference type="Proteomes" id="UP000199138">
    <property type="component" value="Unassembled WGS sequence"/>
</dbReference>
<proteinExistence type="predicted"/>
<gene>
    <name evidence="1" type="ORF">SAMN05216480_110136</name>
</gene>
<dbReference type="Pfam" id="PF11013">
    <property type="entry name" value="DUF2851"/>
    <property type="match status" value="1"/>
</dbReference>
<reference evidence="1 2" key="1">
    <citation type="submission" date="2016-10" db="EMBL/GenBank/DDBJ databases">
        <authorList>
            <person name="de Groot N.N."/>
        </authorList>
    </citation>
    <scope>NUCLEOTIDE SEQUENCE [LARGE SCALE GENOMIC DNA]</scope>
    <source>
        <strain evidence="1 2">CGMCC 1.12333</strain>
    </source>
</reference>
<evidence type="ECO:0000313" key="2">
    <source>
        <dbReference type="Proteomes" id="UP000199138"/>
    </source>
</evidence>
<dbReference type="STRING" id="1224947.SAMN05216480_110136"/>
<dbReference type="EMBL" id="FPBK01000010">
    <property type="protein sequence ID" value="SFU62959.1"/>
    <property type="molecule type" value="Genomic_DNA"/>
</dbReference>
<name>A0A1I7HQP7_9FLAO</name>
<evidence type="ECO:0000313" key="1">
    <source>
        <dbReference type="EMBL" id="SFU62959.1"/>
    </source>
</evidence>